<keyword evidence="1" id="KW-0732">Signal</keyword>
<evidence type="ECO:0000313" key="3">
    <source>
        <dbReference type="Proteomes" id="UP000708208"/>
    </source>
</evidence>
<dbReference type="Proteomes" id="UP000708208">
    <property type="component" value="Unassembled WGS sequence"/>
</dbReference>
<evidence type="ECO:0000256" key="1">
    <source>
        <dbReference type="SAM" id="SignalP"/>
    </source>
</evidence>
<sequence>MRLLNYFLQLLFFWLVHCQEEPKCKEGRLRLITPSICCNGELYNIGRDIEVHDTCNIQPKDDKLTFGESIWLAYDCNVRMALNSTPLTLKSYVTLMSDLPFSRQADIWDKIPVIESASASDNDEAQKASTIKSYWQSFFGAVRKVCLTNRTVDQVGSVTLKPHVLQIRGTAKKHTIDILEPSTKCQEGPVPTNIVFTYFQPHVRTNRSDYKTCWDKMKDASGNVTGRSIWMKTRIFCSLAPGYSINLDDLLKTNPDIDHIVESMLPKFLSKSAKAVAIEKTQELLLNKSGTNTTSLQELLQWHQTNLPNKTSLRKGTGSNNGDILAAGIFFGHLFKVYDTVKFQMCTGFESTKKP</sequence>
<accession>A0A8J2K153</accession>
<protein>
    <submittedName>
        <fullName evidence="2">Uncharacterized protein</fullName>
    </submittedName>
</protein>
<dbReference type="AlphaFoldDB" id="A0A8J2K153"/>
<evidence type="ECO:0000313" key="2">
    <source>
        <dbReference type="EMBL" id="CAG7717833.1"/>
    </source>
</evidence>
<proteinExistence type="predicted"/>
<organism evidence="2 3">
    <name type="scientific">Allacma fusca</name>
    <dbReference type="NCBI Taxonomy" id="39272"/>
    <lineage>
        <taxon>Eukaryota</taxon>
        <taxon>Metazoa</taxon>
        <taxon>Ecdysozoa</taxon>
        <taxon>Arthropoda</taxon>
        <taxon>Hexapoda</taxon>
        <taxon>Collembola</taxon>
        <taxon>Symphypleona</taxon>
        <taxon>Sminthuridae</taxon>
        <taxon>Allacma</taxon>
    </lineage>
</organism>
<feature type="signal peptide" evidence="1">
    <location>
        <begin position="1"/>
        <end position="18"/>
    </location>
</feature>
<gene>
    <name evidence="2" type="ORF">AFUS01_LOCUS7270</name>
</gene>
<keyword evidence="3" id="KW-1185">Reference proteome</keyword>
<reference evidence="2" key="1">
    <citation type="submission" date="2021-06" db="EMBL/GenBank/DDBJ databases">
        <authorList>
            <person name="Hodson N. C."/>
            <person name="Mongue J. A."/>
            <person name="Jaron S. K."/>
        </authorList>
    </citation>
    <scope>NUCLEOTIDE SEQUENCE</scope>
</reference>
<dbReference type="EMBL" id="CAJVCH010048994">
    <property type="protein sequence ID" value="CAG7717833.1"/>
    <property type="molecule type" value="Genomic_DNA"/>
</dbReference>
<comment type="caution">
    <text evidence="2">The sequence shown here is derived from an EMBL/GenBank/DDBJ whole genome shotgun (WGS) entry which is preliminary data.</text>
</comment>
<feature type="chain" id="PRO_5035266519" evidence="1">
    <location>
        <begin position="19"/>
        <end position="355"/>
    </location>
</feature>
<name>A0A8J2K153_9HEXA</name>